<feature type="domain" description="ADP ribosyltransferase" evidence="4">
    <location>
        <begin position="221"/>
        <end position="377"/>
    </location>
</feature>
<name>A0A815AZD2_9BILA</name>
<dbReference type="SUPFAM" id="SSF56399">
    <property type="entry name" value="ADP-ribosylation"/>
    <property type="match status" value="1"/>
</dbReference>
<dbReference type="PROSITE" id="PS51996">
    <property type="entry name" value="TR_MART"/>
    <property type="match status" value="1"/>
</dbReference>
<organism evidence="5 6">
    <name type="scientific">Rotaria sordida</name>
    <dbReference type="NCBI Taxonomy" id="392033"/>
    <lineage>
        <taxon>Eukaryota</taxon>
        <taxon>Metazoa</taxon>
        <taxon>Spiralia</taxon>
        <taxon>Gnathifera</taxon>
        <taxon>Rotifera</taxon>
        <taxon>Eurotatoria</taxon>
        <taxon>Bdelloidea</taxon>
        <taxon>Philodinida</taxon>
        <taxon>Philodinidae</taxon>
        <taxon>Rotaria</taxon>
    </lineage>
</organism>
<dbReference type="InterPro" id="IPR019734">
    <property type="entry name" value="TPR_rpt"/>
</dbReference>
<dbReference type="EMBL" id="CAJNOO010002378">
    <property type="protein sequence ID" value="CAF1262216.1"/>
    <property type="molecule type" value="Genomic_DNA"/>
</dbReference>
<dbReference type="InterPro" id="IPR011990">
    <property type="entry name" value="TPR-like_helical_dom_sf"/>
</dbReference>
<dbReference type="PROSITE" id="PS50293">
    <property type="entry name" value="TPR_REGION"/>
    <property type="match status" value="1"/>
</dbReference>
<dbReference type="SUPFAM" id="SSF48452">
    <property type="entry name" value="TPR-like"/>
    <property type="match status" value="2"/>
</dbReference>
<feature type="repeat" description="TPR" evidence="3">
    <location>
        <begin position="532"/>
        <end position="565"/>
    </location>
</feature>
<evidence type="ECO:0000313" key="5">
    <source>
        <dbReference type="EMBL" id="CAF1262216.1"/>
    </source>
</evidence>
<evidence type="ECO:0000259" key="4">
    <source>
        <dbReference type="Pfam" id="PF03496"/>
    </source>
</evidence>
<dbReference type="SMART" id="SM00028">
    <property type="entry name" value="TPR"/>
    <property type="match status" value="6"/>
</dbReference>
<evidence type="ECO:0000256" key="1">
    <source>
        <dbReference type="ARBA" id="ARBA00022737"/>
    </source>
</evidence>
<feature type="repeat" description="TPR" evidence="3">
    <location>
        <begin position="574"/>
        <end position="607"/>
    </location>
</feature>
<sequence>MAIPNFPDSFCTSLSDDENFETTTLIWLGNILTELQENRQIQRELRSIINHIRIFDSIEECKNYIQHLSRDDRVVLITNGRLGKEFVPCIHHFRQMTSIYIFCMDKKKNEMWPNAFIKIKGVFISLDELVKKLKSDQERQMHGKIDEPLSINVFTTRHKADQSTTALNLKFVHQNLFLDSLLQIKPTIKDKDEFISRCLELYKDNPSQLSIIYEFQETYRSDQALWWYTRETFLYRLLNKALRIQNIGLLFVFRFFIYDIQRQLEIDQCSQAIRIYRGQLMSQDEIKELENSIGDHISINSFFSTSLNKNYVIFLMGDVNSIHNGLQRVLFEIDANPNHIGIKPFADISSRSYFPNECEVLITLGAIFRLNNIILNEENIWVIHLSLCSDQDNDLKYRIDQIKRQYNDQENNAFSFGSILYQMKKYDDAEKYYRRLLTEFSDDYKQTGLCYYHLGRVYSGKGNYKGSIKWYEKSLKIMMETMNSDDLNIATCFNSIGNIYRKTEDYNQALEAYQKALNIWTQALGENHLKVAMCLINMGVIHNATENYIDALKCLEKALKIKQRYHGINHSDVAALYNNIGLVHEQLDHFDLALENFKRALEIYRTSFYIQNIDYGLTLENIGHLYKNYEKWRPALRYLEEAQVIYHHLLSATDPRVVQIEQDIRHISSVINN</sequence>
<protein>
    <recommendedName>
        <fullName evidence="4">ADP ribosyltransferase domain-containing protein</fullName>
    </recommendedName>
</protein>
<comment type="caution">
    <text evidence="5">The sequence shown here is derived from an EMBL/GenBank/DDBJ whole genome shotgun (WGS) entry which is preliminary data.</text>
</comment>
<dbReference type="Pfam" id="PF13424">
    <property type="entry name" value="TPR_12"/>
    <property type="match status" value="2"/>
</dbReference>
<proteinExistence type="predicted"/>
<evidence type="ECO:0000313" key="6">
    <source>
        <dbReference type="Proteomes" id="UP000663882"/>
    </source>
</evidence>
<evidence type="ECO:0000256" key="3">
    <source>
        <dbReference type="PROSITE-ProRule" id="PRU00339"/>
    </source>
</evidence>
<dbReference type="Gene3D" id="3.90.176.10">
    <property type="entry name" value="Toxin ADP-ribosyltransferase, Chain A, domain 1"/>
    <property type="match status" value="1"/>
</dbReference>
<dbReference type="AlphaFoldDB" id="A0A815AZD2"/>
<dbReference type="Proteomes" id="UP000663882">
    <property type="component" value="Unassembled WGS sequence"/>
</dbReference>
<dbReference type="PROSITE" id="PS50005">
    <property type="entry name" value="TPR"/>
    <property type="match status" value="4"/>
</dbReference>
<feature type="repeat" description="TPR" evidence="3">
    <location>
        <begin position="448"/>
        <end position="481"/>
    </location>
</feature>
<dbReference type="Pfam" id="PF03496">
    <property type="entry name" value="ADPrib_exo_Tox"/>
    <property type="match status" value="1"/>
</dbReference>
<gene>
    <name evidence="5" type="ORF">RFH988_LOCUS27739</name>
</gene>
<dbReference type="PANTHER" id="PTHR45641">
    <property type="entry name" value="TETRATRICOPEPTIDE REPEAT PROTEIN (AFU_ORTHOLOGUE AFUA_6G03870)"/>
    <property type="match status" value="1"/>
</dbReference>
<dbReference type="InterPro" id="IPR003540">
    <property type="entry name" value="ADP-ribosyltransferase"/>
</dbReference>
<reference evidence="5" key="1">
    <citation type="submission" date="2021-02" db="EMBL/GenBank/DDBJ databases">
        <authorList>
            <person name="Nowell W R."/>
        </authorList>
    </citation>
    <scope>NUCLEOTIDE SEQUENCE</scope>
</reference>
<dbReference type="OrthoDB" id="5986190at2759"/>
<feature type="repeat" description="TPR" evidence="3">
    <location>
        <begin position="490"/>
        <end position="523"/>
    </location>
</feature>
<keyword evidence="2 3" id="KW-0802">TPR repeat</keyword>
<keyword evidence="1" id="KW-0677">Repeat</keyword>
<dbReference type="Gene3D" id="1.25.40.10">
    <property type="entry name" value="Tetratricopeptide repeat domain"/>
    <property type="match status" value="2"/>
</dbReference>
<dbReference type="Pfam" id="PF13181">
    <property type="entry name" value="TPR_8"/>
    <property type="match status" value="1"/>
</dbReference>
<evidence type="ECO:0000256" key="2">
    <source>
        <dbReference type="ARBA" id="ARBA00022803"/>
    </source>
</evidence>
<dbReference type="PANTHER" id="PTHR45641:SF19">
    <property type="entry name" value="NEPHROCYSTIN-3"/>
    <property type="match status" value="1"/>
</dbReference>
<accession>A0A815AZD2</accession>